<evidence type="ECO:0000256" key="1">
    <source>
        <dbReference type="ARBA" id="ARBA00004496"/>
    </source>
</evidence>
<evidence type="ECO:0000256" key="2">
    <source>
        <dbReference type="ARBA" id="ARBA00005528"/>
    </source>
</evidence>
<accession>A0A3N1NZM1</accession>
<dbReference type="OrthoDB" id="9815641at2"/>
<dbReference type="NCBIfam" id="TIGR00046">
    <property type="entry name" value="RsmE family RNA methyltransferase"/>
    <property type="match status" value="1"/>
</dbReference>
<keyword evidence="7 10" id="KW-0949">S-adenosyl-L-methionine</keyword>
<keyword evidence="4 10" id="KW-0698">rRNA processing</keyword>
<evidence type="ECO:0000256" key="4">
    <source>
        <dbReference type="ARBA" id="ARBA00022552"/>
    </source>
</evidence>
<protein>
    <recommendedName>
        <fullName evidence="10">Ribosomal RNA small subunit methyltransferase E</fullName>
        <ecNumber evidence="10">2.1.1.193</ecNumber>
    </recommendedName>
</protein>
<evidence type="ECO:0000256" key="10">
    <source>
        <dbReference type="PIRNR" id="PIRNR015601"/>
    </source>
</evidence>
<dbReference type="NCBIfam" id="NF008700">
    <property type="entry name" value="PRK11713.5-4"/>
    <property type="match status" value="1"/>
</dbReference>
<comment type="function">
    <text evidence="8 10">Specifically methylates the N3 position of the uracil ring of uridine 1498 (m3U1498) in 16S rRNA. Acts on the fully assembled 30S ribosomal subunit.</text>
</comment>
<evidence type="ECO:0000313" key="13">
    <source>
        <dbReference type="Proteomes" id="UP000273643"/>
    </source>
</evidence>
<dbReference type="InterPro" id="IPR029028">
    <property type="entry name" value="Alpha/beta_knot_MTases"/>
</dbReference>
<proteinExistence type="inferred from homology"/>
<dbReference type="InterPro" id="IPR046886">
    <property type="entry name" value="RsmE_MTase_dom"/>
</dbReference>
<gene>
    <name evidence="12" type="ORF">EDC38_1043</name>
</gene>
<dbReference type="PIRSF" id="PIRSF015601">
    <property type="entry name" value="MTase_slr0722"/>
    <property type="match status" value="1"/>
</dbReference>
<dbReference type="RefSeq" id="WP_123637588.1">
    <property type="nucleotide sequence ID" value="NZ_RJUK01000001.1"/>
</dbReference>
<evidence type="ECO:0000256" key="6">
    <source>
        <dbReference type="ARBA" id="ARBA00022679"/>
    </source>
</evidence>
<dbReference type="PANTHER" id="PTHR30027:SF3">
    <property type="entry name" value="16S RRNA (URACIL(1498)-N(3))-METHYLTRANSFERASE"/>
    <property type="match status" value="1"/>
</dbReference>
<dbReference type="GO" id="GO:0005737">
    <property type="term" value="C:cytoplasm"/>
    <property type="evidence" value="ECO:0007669"/>
    <property type="project" value="UniProtKB-SubCell"/>
</dbReference>
<dbReference type="InterPro" id="IPR006700">
    <property type="entry name" value="RsmE"/>
</dbReference>
<dbReference type="Pfam" id="PF04452">
    <property type="entry name" value="Methyltrans_RNA"/>
    <property type="match status" value="1"/>
</dbReference>
<dbReference type="EMBL" id="RJUK01000001">
    <property type="protein sequence ID" value="ROQ20437.1"/>
    <property type="molecule type" value="Genomic_DNA"/>
</dbReference>
<evidence type="ECO:0000256" key="9">
    <source>
        <dbReference type="ARBA" id="ARBA00047944"/>
    </source>
</evidence>
<name>A0A3N1NZM1_9GAMM</name>
<comment type="catalytic activity">
    <reaction evidence="9 10">
        <text>uridine(1498) in 16S rRNA + S-adenosyl-L-methionine = N(3)-methyluridine(1498) in 16S rRNA + S-adenosyl-L-homocysteine + H(+)</text>
        <dbReference type="Rhea" id="RHEA:42920"/>
        <dbReference type="Rhea" id="RHEA-COMP:10283"/>
        <dbReference type="Rhea" id="RHEA-COMP:10284"/>
        <dbReference type="ChEBI" id="CHEBI:15378"/>
        <dbReference type="ChEBI" id="CHEBI:57856"/>
        <dbReference type="ChEBI" id="CHEBI:59789"/>
        <dbReference type="ChEBI" id="CHEBI:65315"/>
        <dbReference type="ChEBI" id="CHEBI:74502"/>
        <dbReference type="EC" id="2.1.1.193"/>
    </reaction>
</comment>
<dbReference type="EC" id="2.1.1.193" evidence="10"/>
<dbReference type="AlphaFoldDB" id="A0A3N1NZM1"/>
<evidence type="ECO:0000259" key="11">
    <source>
        <dbReference type="Pfam" id="PF04452"/>
    </source>
</evidence>
<evidence type="ECO:0000313" key="12">
    <source>
        <dbReference type="EMBL" id="ROQ20437.1"/>
    </source>
</evidence>
<dbReference type="CDD" id="cd18084">
    <property type="entry name" value="RsmE-like"/>
    <property type="match status" value="1"/>
</dbReference>
<evidence type="ECO:0000256" key="8">
    <source>
        <dbReference type="ARBA" id="ARBA00025699"/>
    </source>
</evidence>
<dbReference type="PANTHER" id="PTHR30027">
    <property type="entry name" value="RIBOSOMAL RNA SMALL SUBUNIT METHYLTRANSFERASE E"/>
    <property type="match status" value="1"/>
</dbReference>
<dbReference type="SUPFAM" id="SSF75217">
    <property type="entry name" value="alpha/beta knot"/>
    <property type="match status" value="1"/>
</dbReference>
<organism evidence="12 13">
    <name type="scientific">Marinimicrobium koreense</name>
    <dbReference type="NCBI Taxonomy" id="306545"/>
    <lineage>
        <taxon>Bacteria</taxon>
        <taxon>Pseudomonadati</taxon>
        <taxon>Pseudomonadota</taxon>
        <taxon>Gammaproteobacteria</taxon>
        <taxon>Cellvibrionales</taxon>
        <taxon>Cellvibrionaceae</taxon>
        <taxon>Marinimicrobium</taxon>
    </lineage>
</organism>
<dbReference type="Gene3D" id="3.40.1280.10">
    <property type="match status" value="1"/>
</dbReference>
<dbReference type="GO" id="GO:0070042">
    <property type="term" value="F:rRNA (uridine-N3-)-methyltransferase activity"/>
    <property type="evidence" value="ECO:0007669"/>
    <property type="project" value="TreeGrafter"/>
</dbReference>
<keyword evidence="13" id="KW-1185">Reference proteome</keyword>
<comment type="subcellular location">
    <subcellularLocation>
        <location evidence="1 10">Cytoplasm</location>
    </subcellularLocation>
</comment>
<dbReference type="InterPro" id="IPR029026">
    <property type="entry name" value="tRNA_m1G_MTases_N"/>
</dbReference>
<reference evidence="12 13" key="1">
    <citation type="submission" date="2018-11" db="EMBL/GenBank/DDBJ databases">
        <title>Genomic Encyclopedia of Type Strains, Phase IV (KMG-IV): sequencing the most valuable type-strain genomes for metagenomic binning, comparative biology and taxonomic classification.</title>
        <authorList>
            <person name="Goeker M."/>
        </authorList>
    </citation>
    <scope>NUCLEOTIDE SEQUENCE [LARGE SCALE GENOMIC DNA]</scope>
    <source>
        <strain evidence="12 13">DSM 16974</strain>
    </source>
</reference>
<evidence type="ECO:0000256" key="3">
    <source>
        <dbReference type="ARBA" id="ARBA00022490"/>
    </source>
</evidence>
<evidence type="ECO:0000256" key="7">
    <source>
        <dbReference type="ARBA" id="ARBA00022691"/>
    </source>
</evidence>
<dbReference type="Proteomes" id="UP000273643">
    <property type="component" value="Unassembled WGS sequence"/>
</dbReference>
<dbReference type="GO" id="GO:0070475">
    <property type="term" value="P:rRNA base methylation"/>
    <property type="evidence" value="ECO:0007669"/>
    <property type="project" value="TreeGrafter"/>
</dbReference>
<keyword evidence="3 10" id="KW-0963">Cytoplasm</keyword>
<keyword evidence="5 10" id="KW-0489">Methyltransferase</keyword>
<feature type="domain" description="Ribosomal RNA small subunit methyltransferase E methyltransferase" evidence="11">
    <location>
        <begin position="73"/>
        <end position="234"/>
    </location>
</feature>
<keyword evidence="6 10" id="KW-0808">Transferase</keyword>
<evidence type="ECO:0000256" key="5">
    <source>
        <dbReference type="ARBA" id="ARBA00022603"/>
    </source>
</evidence>
<comment type="similarity">
    <text evidence="2 10">Belongs to the RNA methyltransferase RsmE family.</text>
</comment>
<comment type="caution">
    <text evidence="12">The sequence shown here is derived from an EMBL/GenBank/DDBJ whole genome shotgun (WGS) entry which is preliminary data.</text>
</comment>
<sequence>MNLLLLADSDLLSPTVADLSDKRRLDHILQVLKPQLGDRLTVGRLNGDWGTGEVTELSRERIRLSLTLNRPPPEPLPLTLVLALPRPQQIKRILQTVAGSGVKELHLIHSRRVEKSYWQSPSIHPDAVETQLQLGLEQGCDTVMPQVHYHRQFKPFVEDTLPGLIEGRRAMVAHPYDAIACPAQVQEPVTLLVGPEGGFNEYEIGRLGELGVQAVHLGPRILKTEVAIPYLLGRLF</sequence>